<keyword evidence="2" id="KW-1185">Reference proteome</keyword>
<organism evidence="1 2">
    <name type="scientific">Flammeovirga pacifica</name>
    <dbReference type="NCBI Taxonomy" id="915059"/>
    <lineage>
        <taxon>Bacteria</taxon>
        <taxon>Pseudomonadati</taxon>
        <taxon>Bacteroidota</taxon>
        <taxon>Cytophagia</taxon>
        <taxon>Cytophagales</taxon>
        <taxon>Flammeovirgaceae</taxon>
        <taxon>Flammeovirga</taxon>
    </lineage>
</organism>
<comment type="caution">
    <text evidence="1">The sequence shown here is derived from an EMBL/GenBank/DDBJ whole genome shotgun (WGS) entry which is preliminary data.</text>
</comment>
<dbReference type="AlphaFoldDB" id="A0A1S1YTA4"/>
<protein>
    <submittedName>
        <fullName evidence="1">Uncharacterized protein</fullName>
    </submittedName>
</protein>
<dbReference type="STRING" id="915059.NH26_21920"/>
<evidence type="ECO:0000313" key="2">
    <source>
        <dbReference type="Proteomes" id="UP000179797"/>
    </source>
</evidence>
<accession>A0A1S1YTA4</accession>
<dbReference type="EMBL" id="JRYR02000002">
    <property type="protein sequence ID" value="OHX64262.1"/>
    <property type="molecule type" value="Genomic_DNA"/>
</dbReference>
<reference evidence="1 2" key="1">
    <citation type="journal article" date="2012" name="Int. J. Syst. Evol. Microbiol.">
        <title>Flammeovirga pacifica sp. nov., isolated from deep-sea sediment.</title>
        <authorList>
            <person name="Xu H."/>
            <person name="Fu Y."/>
            <person name="Yang N."/>
            <person name="Ding Z."/>
            <person name="Lai Q."/>
            <person name="Zeng R."/>
        </authorList>
    </citation>
    <scope>NUCLEOTIDE SEQUENCE [LARGE SCALE GENOMIC DNA]</scope>
    <source>
        <strain evidence="2">DSM 24597 / LMG 26175 / WPAGA1</strain>
    </source>
</reference>
<dbReference type="OrthoDB" id="981409at2"/>
<sequence length="149" mass="17609">MYKLLTILFYLLPFFTFAQNIDGIKIGQKDQSDKIIHHDNLHFQVMPVVSEANGKCYGVMYMPIDSESNIPTTLTQNEQDSFESYIEDKFKVEFDSTINYQNEYLKFAFDDGIEYEINVENINGELDTYFVVWYEKIAVKVEDFYQDVR</sequence>
<name>A0A1S1YTA4_FLAPC</name>
<proteinExistence type="predicted"/>
<evidence type="ECO:0000313" key="1">
    <source>
        <dbReference type="EMBL" id="OHX64262.1"/>
    </source>
</evidence>
<gene>
    <name evidence="1" type="ORF">NH26_21920</name>
</gene>
<dbReference type="RefSeq" id="WP_044220848.1">
    <property type="nucleotide sequence ID" value="NZ_JRYR02000002.1"/>
</dbReference>
<dbReference type="Proteomes" id="UP000179797">
    <property type="component" value="Unassembled WGS sequence"/>
</dbReference>